<reference evidence="1 2" key="1">
    <citation type="submission" date="2018-09" db="EMBL/GenBank/DDBJ databases">
        <title>Murine metabolic-syndrome-specific gut microbial biobank.</title>
        <authorList>
            <person name="Liu C."/>
        </authorList>
    </citation>
    <scope>NUCLEOTIDE SEQUENCE [LARGE SCALE GENOMIC DNA]</scope>
    <source>
        <strain evidence="1 2">8-P5</strain>
    </source>
</reference>
<dbReference type="SUPFAM" id="SSF53335">
    <property type="entry name" value="S-adenosyl-L-methionine-dependent methyltransferases"/>
    <property type="match status" value="1"/>
</dbReference>
<organism evidence="1 2">
    <name type="scientific">Parabacteroides distasonis</name>
    <dbReference type="NCBI Taxonomy" id="823"/>
    <lineage>
        <taxon>Bacteria</taxon>
        <taxon>Pseudomonadati</taxon>
        <taxon>Bacteroidota</taxon>
        <taxon>Bacteroidia</taxon>
        <taxon>Bacteroidales</taxon>
        <taxon>Tannerellaceae</taxon>
        <taxon>Parabacteroides</taxon>
    </lineage>
</organism>
<name>A0A3L7ZPE2_PARDI</name>
<dbReference type="RefSeq" id="WP_121737225.1">
    <property type="nucleotide sequence ID" value="NZ_QXXG01000042.1"/>
</dbReference>
<dbReference type="AlphaFoldDB" id="A0A3L7ZPE2"/>
<evidence type="ECO:0008006" key="3">
    <source>
        <dbReference type="Google" id="ProtNLM"/>
    </source>
</evidence>
<sequence length="504" mass="58004">MNFFYNVYTEASSVETLEVYLQEHSDDLYDIYSSRYEVLSEASDDIDRFVQLKFKYYSQLDFSSTQNRSFLLIMLDLVERLNLQGAMVRLARLVSDEGIKVTSRMQVGLSFVYPKPSTADDLIEKFDDICRLLQIAIEEEEDSNLPSLITFLNYYSAVVGSLHPTKAQILKERLIEAIEQNEYPFLHNVKDVCKINVNNEQAYEQLQKTIDYLNCQNLSVLSFAPNEPYLIEEGTEYTNWINSGNKCFNTIRQYAAAHASNNFGNGRGVNPIIEEQGLYNYLKSYGNMHKAKMQSALEDPFPQQFNQPLTIIDWGCGQGLASMLFCEKYYQENINQIILIDPSELAIKRASLHCKAINSECSVRTVCKKLDDVELNDIGIIRNNVVVNLFSNILDIDDYSTPHILSLMEGIKKAENYYVCVSPHINDIKTNKIDNFRRYFQTMSGYVEFHNIDNTKLGEFWMCNNVFKSGSINHGLQYGCSPYHDETGCAKKWTRVLRVFKVTL</sequence>
<accession>A0A3L7ZPE2</accession>
<dbReference type="Gene3D" id="3.40.50.150">
    <property type="entry name" value="Vaccinia Virus protein VP39"/>
    <property type="match status" value="1"/>
</dbReference>
<dbReference type="InterPro" id="IPR029063">
    <property type="entry name" value="SAM-dependent_MTases_sf"/>
</dbReference>
<dbReference type="Proteomes" id="UP000278164">
    <property type="component" value="Unassembled WGS sequence"/>
</dbReference>
<protein>
    <recommendedName>
        <fullName evidence="3">Methyltransferase domain-containing protein</fullName>
    </recommendedName>
</protein>
<gene>
    <name evidence="1" type="ORF">D7V78_17260</name>
</gene>
<dbReference type="EMBL" id="RAYI01000057">
    <property type="protein sequence ID" value="RLT72163.1"/>
    <property type="molecule type" value="Genomic_DNA"/>
</dbReference>
<evidence type="ECO:0000313" key="1">
    <source>
        <dbReference type="EMBL" id="RLT72163.1"/>
    </source>
</evidence>
<comment type="caution">
    <text evidence="1">The sequence shown here is derived from an EMBL/GenBank/DDBJ whole genome shotgun (WGS) entry which is preliminary data.</text>
</comment>
<proteinExistence type="predicted"/>
<evidence type="ECO:0000313" key="2">
    <source>
        <dbReference type="Proteomes" id="UP000278164"/>
    </source>
</evidence>
<dbReference type="OrthoDB" id="9787585at2"/>